<keyword evidence="2" id="KW-1185">Reference proteome</keyword>
<reference evidence="1 2" key="1">
    <citation type="journal article" date="2017" name="Environ. Microbiol.">
        <title>Decay of the glycolytic pathway and adaptation to intranuclear parasitism within Enterocytozoonidae microsporidia.</title>
        <authorList>
            <person name="Wiredu Boakye D."/>
            <person name="Jaroenlak P."/>
            <person name="Prachumwat A."/>
            <person name="Williams T.A."/>
            <person name="Bateman K.S."/>
            <person name="Itsathitphaisarn O."/>
            <person name="Sritunyalucksana K."/>
            <person name="Paszkiewicz K.H."/>
            <person name="Moore K.A."/>
            <person name="Stentiford G.D."/>
            <person name="Williams B.A."/>
        </authorList>
    </citation>
    <scope>NUCLEOTIDE SEQUENCE [LARGE SCALE GENOMIC DNA]</scope>
    <source>
        <strain evidence="1 2">GB1</strain>
    </source>
</reference>
<dbReference type="AlphaFoldDB" id="A0A1Y1S8W1"/>
<proteinExistence type="predicted"/>
<sequence length="143" mass="16020">MNILLYYAHLILASDINMNSRTVLRRIVNRNTSISPDKMIVITSSSSSQEESVEYCSCFSLWKFIYNSISSCIGALCTWSTSSNGESHEFASSSSAEELVVYHRASHGIKSNPNVYNNIIIVNECTERGTKANDRDRLPTINE</sequence>
<gene>
    <name evidence="1" type="ORF">ECANGB1_2100</name>
</gene>
<dbReference type="VEuPathDB" id="MicrosporidiaDB:ECANGB1_2100"/>
<evidence type="ECO:0000313" key="2">
    <source>
        <dbReference type="Proteomes" id="UP000192639"/>
    </source>
</evidence>
<evidence type="ECO:0000313" key="1">
    <source>
        <dbReference type="EMBL" id="ORD94890.1"/>
    </source>
</evidence>
<dbReference type="EMBL" id="LWDP01000007">
    <property type="protein sequence ID" value="ORD94890.1"/>
    <property type="molecule type" value="Genomic_DNA"/>
</dbReference>
<protein>
    <submittedName>
        <fullName evidence="1">Uncharacterized protein</fullName>
    </submittedName>
</protein>
<organism evidence="1 2">
    <name type="scientific">Enterospora canceri</name>
    <dbReference type="NCBI Taxonomy" id="1081671"/>
    <lineage>
        <taxon>Eukaryota</taxon>
        <taxon>Fungi</taxon>
        <taxon>Fungi incertae sedis</taxon>
        <taxon>Microsporidia</taxon>
        <taxon>Enterocytozoonidae</taxon>
        <taxon>Enterospora</taxon>
    </lineage>
</organism>
<comment type="caution">
    <text evidence="1">The sequence shown here is derived from an EMBL/GenBank/DDBJ whole genome shotgun (WGS) entry which is preliminary data.</text>
</comment>
<dbReference type="Proteomes" id="UP000192639">
    <property type="component" value="Unassembled WGS sequence"/>
</dbReference>
<accession>A0A1Y1S8W1</accession>
<name>A0A1Y1S8W1_9MICR</name>